<feature type="repeat" description="ANK" evidence="3">
    <location>
        <begin position="1171"/>
        <end position="1200"/>
    </location>
</feature>
<dbReference type="InterPro" id="IPR052089">
    <property type="entry name" value="Ankyrin-BTB/POZ_domain"/>
</dbReference>
<feature type="compositionally biased region" description="Polar residues" evidence="4">
    <location>
        <begin position="474"/>
        <end position="499"/>
    </location>
</feature>
<dbReference type="EMBL" id="JARGDH010000005">
    <property type="protein sequence ID" value="KAL0268772.1"/>
    <property type="molecule type" value="Genomic_DNA"/>
</dbReference>
<name>A0AAW2HG58_9NEOP</name>
<comment type="caution">
    <text evidence="6">The sequence shown here is derived from an EMBL/GenBank/DDBJ whole genome shotgun (WGS) entry which is preliminary data.</text>
</comment>
<feature type="compositionally biased region" description="Basic and acidic residues" evidence="4">
    <location>
        <begin position="364"/>
        <end position="383"/>
    </location>
</feature>
<dbReference type="SMART" id="SM00225">
    <property type="entry name" value="BTB"/>
    <property type="match status" value="1"/>
</dbReference>
<dbReference type="CDD" id="cd18297">
    <property type="entry name" value="BTB_POZ_ABTB2-like"/>
    <property type="match status" value="1"/>
</dbReference>
<feature type="compositionally biased region" description="Polar residues" evidence="4">
    <location>
        <begin position="592"/>
        <end position="617"/>
    </location>
</feature>
<dbReference type="InterPro" id="IPR002110">
    <property type="entry name" value="Ankyrin_rpt"/>
</dbReference>
<gene>
    <name evidence="6" type="ORF">PYX00_010588</name>
</gene>
<dbReference type="Gene3D" id="1.25.40.20">
    <property type="entry name" value="Ankyrin repeat-containing domain"/>
    <property type="match status" value="1"/>
</dbReference>
<dbReference type="Gene3D" id="1.10.20.10">
    <property type="entry name" value="Histone, subunit A"/>
    <property type="match status" value="1"/>
</dbReference>
<feature type="compositionally biased region" description="Basic and acidic residues" evidence="4">
    <location>
        <begin position="410"/>
        <end position="422"/>
    </location>
</feature>
<keyword evidence="1" id="KW-0677">Repeat</keyword>
<proteinExistence type="predicted"/>
<dbReference type="GO" id="GO:0046982">
    <property type="term" value="F:protein heterodimerization activity"/>
    <property type="evidence" value="ECO:0007669"/>
    <property type="project" value="InterPro"/>
</dbReference>
<dbReference type="InterPro" id="IPR009072">
    <property type="entry name" value="Histone-fold"/>
</dbReference>
<feature type="domain" description="BTB" evidence="5">
    <location>
        <begin position="1401"/>
        <end position="1468"/>
    </location>
</feature>
<dbReference type="PANTHER" id="PTHR46071:SF2">
    <property type="entry name" value="ANKYRIN REPEAT AND BTB_POZ DOMAIN-CONTAINING PROTEIN 2-LIKE PROTEIN"/>
    <property type="match status" value="1"/>
</dbReference>
<dbReference type="Pfam" id="PF12796">
    <property type="entry name" value="Ank_2"/>
    <property type="match status" value="1"/>
</dbReference>
<feature type="compositionally biased region" description="Polar residues" evidence="4">
    <location>
        <begin position="554"/>
        <end position="568"/>
    </location>
</feature>
<feature type="region of interest" description="Disordered" evidence="4">
    <location>
        <begin position="540"/>
        <end position="625"/>
    </location>
</feature>
<dbReference type="Pfam" id="PF00023">
    <property type="entry name" value="Ank"/>
    <property type="match status" value="1"/>
</dbReference>
<evidence type="ECO:0000256" key="1">
    <source>
        <dbReference type="ARBA" id="ARBA00022737"/>
    </source>
</evidence>
<evidence type="ECO:0000256" key="4">
    <source>
        <dbReference type="SAM" id="MobiDB-lite"/>
    </source>
</evidence>
<dbReference type="InterPro" id="IPR036770">
    <property type="entry name" value="Ankyrin_rpt-contain_sf"/>
</dbReference>
<evidence type="ECO:0000256" key="2">
    <source>
        <dbReference type="ARBA" id="ARBA00023043"/>
    </source>
</evidence>
<reference evidence="6" key="1">
    <citation type="journal article" date="2024" name="Gigascience">
        <title>Chromosome-level genome of the poultry shaft louse Menopon gallinae provides insight into the host-switching and adaptive evolution of parasitic lice.</title>
        <authorList>
            <person name="Xu Y."/>
            <person name="Ma L."/>
            <person name="Liu S."/>
            <person name="Liang Y."/>
            <person name="Liu Q."/>
            <person name="He Z."/>
            <person name="Tian L."/>
            <person name="Duan Y."/>
            <person name="Cai W."/>
            <person name="Li H."/>
            <person name="Song F."/>
        </authorList>
    </citation>
    <scope>NUCLEOTIDE SEQUENCE</scope>
    <source>
        <strain evidence="6">Cailab_2023a</strain>
    </source>
</reference>
<sequence>MSGSRPHPMPEFKDIDHYRSPLSPLCITEGTHEIIRPKPRRPGGRTIDQPYISYQTSTSIPVKPQPIEHTVTSLATQRTLLQNNHCPYPNSSSFTSNNPSVFHQNNKHVDKDNYQIENKSKLSLPPEPDRLRLKTPEKSLSNEKLCEKNGRLQLSQEKLYDRGEKIQNERLCLSSERLNHFYKLEDRKSQSNFVSEQNRNNLNEFEFCSKDRTIKSDGQIKERSYRSQENLNLKFQQKSKNSPTFEEQKEKFLQEIKEKASGFNEKHFKNMKNDSDKFQKSPILKEMKDKKATAAPRRTISNFLAAKNIPENFSPGPQLVPERDLNSGPLRTCEVDFFGGSQFQNNGFPHKIEEVENKHEEYFRKEPDVELGTAKEEDPKLENSPRAVENNYENVEVQGPSRNGNQSFEGEAKKKEQKAKDGEGEEVVVVSSTDLDKGLKTNIRVPGPNNSRHSTRANQKGVRGGTSPEKSESILPNRQTETRLNGTAPVNKTSPQGNKQVKGLNAGKVVTCKQGNIANNGQRGQRLPHRHVSVEELFQRRQDAGSSSDETRSSGHASMSDTLSSSPGVTERHQHFRSPLNVVPEDEKLTANIATGSGENAAQQSQLNKARGKNQQSRNRHRATPAKLVAAGSGLEDIKLAIQQLTLKSGGYSTSTYSSQSGSESSEPAVRRLMRHSSLETINTNVTTADEFLWVDSHNRLVEVQQLPWSNHCVYRVLASGRTKDICQRVSMETIPRLSYLLQRALVRIAREAQRLSKNLGICSKQEISSALRITLCPALSDSCTKACLRSAAMSAVSGDQMRQSKSNRAGLQLSVGRFHRWMADVRIAKFIHEYAAVYLAAGMENLLEELVIQCMPADSEAMLTATILEHAIANNGDLWGLLQPYAHLNAGRVASGALAMPRWDSMSSVNTESTHTSKNSNKSLQQSLVTTCVGSTDQLRQLVNKITTLQLHRQVISWSTNAINTLFYFMRCSQLEHGEHQIQELVYERTYVVLPPLVEWVRVSSAHAEHRHSVVIDQDDVMQAARLLLPGVDCPVRQLGQEEGGYESDCARKVKIEAAFKLLTSGRAELIPHAISMLPASKINCVSESGLTALMLSCCRGDVTAVRCLLDAGADPNVETPALSNTETQYWTALCYTALQGNVTLARLLLERGAYIEGGVKPSEDRCTLTPLQLAAATGNTEMVSLLLAHGANACLSTLHKDSLCYSGAAQRGSPCAIAVAAAHGQRATLHKLLSHPLSPHIKEVLSLEEILAEGSTQERPTVSHKTQIKALQEAMYHSSECGHLDITLDLRQLGVTWTLHCWMTSLSTATDLHLDSIMDNLLQDFLSAWPDDYSSQFVDECLPLLFNIFRYTKKEGTILLLADIFSTCYGWEEMSAIESSIPTPAARIDPKFVNNPELSDVQFRVEGRVLYAHKIVLVTSSPRFKNMLSSKLCEGSPPIVQINDIRYNIFQLVMQYLYEGGTESLEVANTDVLELMAAANFFQLDGLLKYTEARAAAMVDLDNIVSMYIHAKVYNAMQLLEHCQGFLLQNMVALLTYDDSVKRLLFGKKIHSHDVLGGLMTTLQSRIKARNKRAKPVI</sequence>
<organism evidence="6">
    <name type="scientific">Menopon gallinae</name>
    <name type="common">poultry shaft louse</name>
    <dbReference type="NCBI Taxonomy" id="328185"/>
    <lineage>
        <taxon>Eukaryota</taxon>
        <taxon>Metazoa</taxon>
        <taxon>Ecdysozoa</taxon>
        <taxon>Arthropoda</taxon>
        <taxon>Hexapoda</taxon>
        <taxon>Insecta</taxon>
        <taxon>Pterygota</taxon>
        <taxon>Neoptera</taxon>
        <taxon>Paraneoptera</taxon>
        <taxon>Psocodea</taxon>
        <taxon>Troctomorpha</taxon>
        <taxon>Phthiraptera</taxon>
        <taxon>Amblycera</taxon>
        <taxon>Menoponidae</taxon>
        <taxon>Menopon</taxon>
    </lineage>
</organism>
<dbReference type="Gene3D" id="3.30.710.10">
    <property type="entry name" value="Potassium Channel Kv1.1, Chain A"/>
    <property type="match status" value="1"/>
</dbReference>
<protein>
    <recommendedName>
        <fullName evidence="5">BTB domain-containing protein</fullName>
    </recommendedName>
</protein>
<dbReference type="PROSITE" id="PS50097">
    <property type="entry name" value="BTB"/>
    <property type="match status" value="1"/>
</dbReference>
<feature type="compositionally biased region" description="Low complexity" evidence="4">
    <location>
        <begin position="87"/>
        <end position="100"/>
    </location>
</feature>
<dbReference type="PANTHER" id="PTHR46071">
    <property type="entry name" value="ANKYRIN REPEAT AND BTB/POZ DOMAIN-CONTAINING"/>
    <property type="match status" value="1"/>
</dbReference>
<dbReference type="PROSITE" id="PS50297">
    <property type="entry name" value="ANK_REP_REGION"/>
    <property type="match status" value="2"/>
</dbReference>
<feature type="compositionally biased region" description="Basic and acidic residues" evidence="4">
    <location>
        <begin position="540"/>
        <end position="553"/>
    </location>
</feature>
<dbReference type="Pfam" id="PF00651">
    <property type="entry name" value="BTB"/>
    <property type="match status" value="1"/>
</dbReference>
<dbReference type="CDD" id="cd22913">
    <property type="entry name" value="HFD_ABTB2-like"/>
    <property type="match status" value="1"/>
</dbReference>
<feature type="compositionally biased region" description="Polar residues" evidence="4">
    <location>
        <begin position="448"/>
        <end position="458"/>
    </location>
</feature>
<dbReference type="SUPFAM" id="SSF48403">
    <property type="entry name" value="Ankyrin repeat"/>
    <property type="match status" value="1"/>
</dbReference>
<dbReference type="PROSITE" id="PS50088">
    <property type="entry name" value="ANK_REPEAT"/>
    <property type="match status" value="2"/>
</dbReference>
<evidence type="ECO:0000256" key="3">
    <source>
        <dbReference type="PROSITE-ProRule" id="PRU00023"/>
    </source>
</evidence>
<feature type="repeat" description="ANK" evidence="3">
    <location>
        <begin position="1090"/>
        <end position="1122"/>
    </location>
</feature>
<dbReference type="FunFam" id="3.30.710.10:FF:000030">
    <property type="entry name" value="Ankyrin repeat and BTB/POZ domain-containing protein BTBD11"/>
    <property type="match status" value="1"/>
</dbReference>
<dbReference type="Pfam" id="PF26281">
    <property type="entry name" value="Histone_ABTB"/>
    <property type="match status" value="1"/>
</dbReference>
<dbReference type="InterPro" id="IPR011333">
    <property type="entry name" value="SKP1/BTB/POZ_sf"/>
</dbReference>
<evidence type="ECO:0000313" key="6">
    <source>
        <dbReference type="EMBL" id="KAL0268772.1"/>
    </source>
</evidence>
<dbReference type="SMART" id="SM00248">
    <property type="entry name" value="ANK"/>
    <property type="match status" value="4"/>
</dbReference>
<keyword evidence="2 3" id="KW-0040">ANK repeat</keyword>
<dbReference type="SUPFAM" id="SSF47113">
    <property type="entry name" value="Histone-fold"/>
    <property type="match status" value="1"/>
</dbReference>
<dbReference type="CDD" id="cd18491">
    <property type="entry name" value="BACK_ABTB2_like"/>
    <property type="match status" value="1"/>
</dbReference>
<dbReference type="InterPro" id="IPR000210">
    <property type="entry name" value="BTB/POZ_dom"/>
</dbReference>
<feature type="region of interest" description="Disordered" evidence="4">
    <location>
        <begin position="85"/>
        <end position="112"/>
    </location>
</feature>
<dbReference type="InterPro" id="IPR059008">
    <property type="entry name" value="ABTB2/3_histone"/>
</dbReference>
<dbReference type="SUPFAM" id="SSF54695">
    <property type="entry name" value="POZ domain"/>
    <property type="match status" value="1"/>
</dbReference>
<accession>A0AAW2HG58</accession>
<feature type="region of interest" description="Disordered" evidence="4">
    <location>
        <begin position="364"/>
        <end position="504"/>
    </location>
</feature>
<evidence type="ECO:0000259" key="5">
    <source>
        <dbReference type="PROSITE" id="PS50097"/>
    </source>
</evidence>